<proteinExistence type="predicted"/>
<evidence type="ECO:0000313" key="2">
    <source>
        <dbReference type="Proteomes" id="UP000005204"/>
    </source>
</evidence>
<dbReference type="AlphaFoldDB" id="A0A8R2R332"/>
<dbReference type="KEGG" id="bmor:110385972"/>
<dbReference type="Proteomes" id="UP000005204">
    <property type="component" value="Unassembled WGS sequence"/>
</dbReference>
<keyword evidence="2" id="KW-1185">Reference proteome</keyword>
<dbReference type="GeneID" id="110385972"/>
<name>A0A8R2R332_BOMMO</name>
<accession>A0A8R2R332</accession>
<dbReference type="RefSeq" id="XP_037873759.1">
    <property type="nucleotide sequence ID" value="XM_038017831.2"/>
</dbReference>
<protein>
    <submittedName>
        <fullName evidence="1">Uncharacterized protein</fullName>
    </submittedName>
</protein>
<evidence type="ECO:0000313" key="1">
    <source>
        <dbReference type="EnsemblMetazoa" id="XP_037873759.1"/>
    </source>
</evidence>
<organism evidence="1 2">
    <name type="scientific">Bombyx mori</name>
    <name type="common">Silk moth</name>
    <dbReference type="NCBI Taxonomy" id="7091"/>
    <lineage>
        <taxon>Eukaryota</taxon>
        <taxon>Metazoa</taxon>
        <taxon>Ecdysozoa</taxon>
        <taxon>Arthropoda</taxon>
        <taxon>Hexapoda</taxon>
        <taxon>Insecta</taxon>
        <taxon>Pterygota</taxon>
        <taxon>Neoptera</taxon>
        <taxon>Endopterygota</taxon>
        <taxon>Lepidoptera</taxon>
        <taxon>Glossata</taxon>
        <taxon>Ditrysia</taxon>
        <taxon>Bombycoidea</taxon>
        <taxon>Bombycidae</taxon>
        <taxon>Bombycinae</taxon>
        <taxon>Bombyx</taxon>
    </lineage>
</organism>
<dbReference type="EnsemblMetazoa" id="XM_038017831.1">
    <property type="protein sequence ID" value="XP_037873759.1"/>
    <property type="gene ID" value="LOC110385972"/>
</dbReference>
<reference evidence="2" key="1">
    <citation type="journal article" date="2008" name="Insect Biochem. Mol. Biol.">
        <title>The genome of a lepidopteran model insect, the silkworm Bombyx mori.</title>
        <authorList>
            <consortium name="International Silkworm Genome Consortium"/>
        </authorList>
    </citation>
    <scope>NUCLEOTIDE SEQUENCE [LARGE SCALE GENOMIC DNA]</scope>
    <source>
        <strain evidence="2">p50T</strain>
    </source>
</reference>
<reference evidence="1" key="2">
    <citation type="submission" date="2022-06" db="UniProtKB">
        <authorList>
            <consortium name="EnsemblMetazoa"/>
        </authorList>
    </citation>
    <scope>IDENTIFICATION</scope>
    <source>
        <strain evidence="1">p50T (Dazao)</strain>
    </source>
</reference>
<sequence length="935" mass="105979">MYSLVNSNFNRNYNPSGKQNALSDIKRLLTCRDVLAQKKACVCIADVIARYNKTSMERARMIEYLLENDITVFLCEATSNLDFDLFVSILNCIRLLWTTSRFFSEEHAAHAMSAVVRNLAHYASIGLKPAVDSCLNFLDDLLNGITQNKTAAPLSHQSAYSLVQLLACFNALPTHISSNPNSILSSALVLHALISYQPEDIIIKSSTAIILGEVLKKWFQILIECLNRSLLIDNGLSGMFYVVLCQLGLDVLRLQKPLCNGSPKTNFVQTILTDEQELNSLKQSAMEMWDNAVLVLSELVAFTKDHLNQLSTEEYSVFLKFLLNYFYESKNSESLSDFCDMLFTKGYLIILPKVQIDRNDALVRKVSTLILSEMLKVLSDKYLNIESQNGPCAKDIHMSLVELQYGIEKPHSIGAQLQKCQPYSLLIYIYFYCQSSENPGEATAPLLPYLVEHVLRLPKGFKPPPHIIKALWLVFAMATISNGTLDSLEERVYLEKAIDRFIVMLQPDPSVYYTHNPALLLWAFTSLRIPDYVKLHVLSQWLLTEDSFPTELTTEPTLPELLLNVLVHKKDSTIVENCVKALRMYVENEGSIEIADLVWSMLPDVLSKALIDECCLESNVCYLLDFATSALPSELDQTGCVKTAVLLSALYSNNDSDYDCRYEYACLKLCLYLLGLANNQNDNRVLLTYVNREGFLPRVLLATNSRDDKVACASLQLLSYIVHYFNKNNYQPKTLLQIESNFIINSLRKDCNNERGASLLQLVYMVLNSGVNSPLSLAHEPGPCEPQQWSALRALMLRVQLMLCSRESKTQTSAGWKTLSTIFKHAIVTKNDTKLVAILTSQPWTHVLIQFQLTQNTTIEFLTFVQNWLTLLKITLKKSQDEKKIHPNRQSLVIKTLLMIKKNTVDEDDLKEINNKVLVVVKDILEESKVRIRKN</sequence>